<dbReference type="AlphaFoldDB" id="E0XWV6"/>
<protein>
    <submittedName>
        <fullName evidence="1">Uncharacterized protein</fullName>
    </submittedName>
</protein>
<evidence type="ECO:0000313" key="1">
    <source>
        <dbReference type="EMBL" id="ADI18897.1"/>
    </source>
</evidence>
<reference evidence="1" key="1">
    <citation type="journal article" date="2011" name="Environ. Microbiol.">
        <title>Time-series analyses of Monterey Bay coastal microbial picoplankton using a 'genome proxy' microarray.</title>
        <authorList>
            <person name="Rich V.I."/>
            <person name="Pham V.D."/>
            <person name="Eppley J."/>
            <person name="Shi Y."/>
            <person name="DeLong E.F."/>
        </authorList>
    </citation>
    <scope>NUCLEOTIDE SEQUENCE</scope>
</reference>
<dbReference type="Gene3D" id="3.40.50.1820">
    <property type="entry name" value="alpha/beta hydrolase"/>
    <property type="match status" value="1"/>
</dbReference>
<dbReference type="EMBL" id="GU474903">
    <property type="protein sequence ID" value="ADI18897.1"/>
    <property type="molecule type" value="Genomic_DNA"/>
</dbReference>
<accession>E0XWV6</accession>
<name>E0XWV6_9DELT</name>
<proteinExistence type="predicted"/>
<dbReference type="InterPro" id="IPR029058">
    <property type="entry name" value="AB_hydrolase_fold"/>
</dbReference>
<sequence>MLILSSYLDRAVEWDSLAPGDSLDLPFYDDLPRCLSESFSVCQQRIHSTGLSAVGLWTTYLTVFRSEVLASAVGMSSGLIPDYPSESSSIPYLVASGGENDIAHEQNFHTLTQDLIDDLNANNHFVVS</sequence>
<organism evidence="1">
    <name type="scientific">uncultured delta proteobacterium HF0010_08B07</name>
    <dbReference type="NCBI Taxonomy" id="710821"/>
    <lineage>
        <taxon>Bacteria</taxon>
        <taxon>Deltaproteobacteria</taxon>
        <taxon>environmental samples</taxon>
    </lineage>
</organism>